<dbReference type="Proteomes" id="UP000032352">
    <property type="component" value="Chromosome pTvir"/>
</dbReference>
<evidence type="ECO:0000313" key="2">
    <source>
        <dbReference type="Proteomes" id="UP000032352"/>
    </source>
</evidence>
<accession>A0AAF0CFM8</accession>
<dbReference type="KEGG" id="tvd:SG34_031385"/>
<proteinExistence type="predicted"/>
<evidence type="ECO:0008006" key="3">
    <source>
        <dbReference type="Google" id="ProtNLM"/>
    </source>
</evidence>
<protein>
    <recommendedName>
        <fullName evidence="3">Saccharopine dehydrogenase NADP binding domain-containing protein</fullName>
    </recommendedName>
</protein>
<name>A0AAF0CFM8_9GAMM</name>
<dbReference type="SUPFAM" id="SSF51735">
    <property type="entry name" value="NAD(P)-binding Rossmann-fold domains"/>
    <property type="match status" value="1"/>
</dbReference>
<evidence type="ECO:0000313" key="1">
    <source>
        <dbReference type="EMBL" id="WDE09269.1"/>
    </source>
</evidence>
<dbReference type="RefSeq" id="WP_044837575.1">
    <property type="nucleotide sequence ID" value="NZ_CP059734.1"/>
</dbReference>
<dbReference type="EMBL" id="CP059734">
    <property type="protein sequence ID" value="WDE09269.1"/>
    <property type="molecule type" value="Genomic_DNA"/>
</dbReference>
<dbReference type="InterPro" id="IPR036291">
    <property type="entry name" value="NAD(P)-bd_dom_sf"/>
</dbReference>
<keyword evidence="2" id="KW-1185">Reference proteome</keyword>
<reference evidence="1 2" key="1">
    <citation type="journal article" date="2015" name="Genome Announc.">
        <title>Draft Genome Sequences of Marine Isolates of Thalassomonas viridans and Thalassomonas actiniarum.</title>
        <authorList>
            <person name="Olonade I."/>
            <person name="van Zyl L.J."/>
            <person name="Trindade M."/>
        </authorList>
    </citation>
    <scope>NUCLEOTIDE SEQUENCE [LARGE SCALE GENOMIC DNA]</scope>
    <source>
        <strain evidence="1 2">XOM25</strain>
    </source>
</reference>
<gene>
    <name evidence="1" type="ORF">SG34_031385</name>
</gene>
<dbReference type="Gene3D" id="3.40.50.720">
    <property type="entry name" value="NAD(P)-binding Rossmann-like Domain"/>
    <property type="match status" value="1"/>
</dbReference>
<dbReference type="AlphaFoldDB" id="A0AAF0CFM8"/>
<sequence length="360" mass="38298">MQKNRSIVLIGLGDLAKRIAFSLMSSPAVEFDDLVIISRNKANGESYTRLLSGCGERRVRFCQLDALDTRALAGVLKSVNPQLVIQCASLMSPWLLYESRGQKAKHLLTSGFAAQLPAQLPVPVSVMTALHDAGLDVPVINCSYPDVVNPVLARLGLPVALGIGNSGMIHGLVRAELQKAGTDTTALRVFGHHAHVASVANSELKAGMPAPMAYLHNEAVPVQAALFAQPGIMLNRELNVLTAAHAVEVIGAMTGEDKTLCTSVPGPLGLAGGWPVRICNTAIDLDLPEQVSRAQISGYQEQLAVFDGVGKIDDDGTIHFSDGCRDSLSRLSPGLSEPLAPLQSLQRLTKINELLNNDEP</sequence>
<reference evidence="1 2" key="2">
    <citation type="journal article" date="2022" name="Mar. Drugs">
        <title>Bioassay-Guided Fractionation Leads to the Detection of Cholic Acid Generated by the Rare Thalassomonas sp.</title>
        <authorList>
            <person name="Pheiffer F."/>
            <person name="Schneider Y.K."/>
            <person name="Hansen E.H."/>
            <person name="Andersen J.H."/>
            <person name="Isaksson J."/>
            <person name="Busche T."/>
            <person name="R C."/>
            <person name="Kalinowski J."/>
            <person name="Zyl L.V."/>
            <person name="Trindade M."/>
        </authorList>
    </citation>
    <scope>NUCLEOTIDE SEQUENCE [LARGE SCALE GENOMIC DNA]</scope>
    <source>
        <strain evidence="1 2">XOM25</strain>
    </source>
</reference>
<organism evidence="1 2">
    <name type="scientific">Thalassomonas viridans</name>
    <dbReference type="NCBI Taxonomy" id="137584"/>
    <lineage>
        <taxon>Bacteria</taxon>
        <taxon>Pseudomonadati</taxon>
        <taxon>Pseudomonadota</taxon>
        <taxon>Gammaproteobacteria</taxon>
        <taxon>Alteromonadales</taxon>
        <taxon>Colwelliaceae</taxon>
        <taxon>Thalassomonas</taxon>
    </lineage>
</organism>